<evidence type="ECO:0000313" key="1">
    <source>
        <dbReference type="EMBL" id="SVD72733.1"/>
    </source>
</evidence>
<gene>
    <name evidence="1" type="ORF">METZ01_LOCUS425587</name>
</gene>
<proteinExistence type="predicted"/>
<dbReference type="EMBL" id="UINC01169277">
    <property type="protein sequence ID" value="SVD72733.1"/>
    <property type="molecule type" value="Genomic_DNA"/>
</dbReference>
<accession>A0A382XP07</accession>
<protein>
    <submittedName>
        <fullName evidence="1">Uncharacterized protein</fullName>
    </submittedName>
</protein>
<dbReference type="AlphaFoldDB" id="A0A382XP07"/>
<name>A0A382XP07_9ZZZZ</name>
<feature type="non-terminal residue" evidence="1">
    <location>
        <position position="39"/>
    </location>
</feature>
<sequence length="39" mass="4693">MLNAKRNIFSIYNCNIVSIKFHRVRFSDLEDYESREGVK</sequence>
<reference evidence="1" key="1">
    <citation type="submission" date="2018-05" db="EMBL/GenBank/DDBJ databases">
        <authorList>
            <person name="Lanie J.A."/>
            <person name="Ng W.-L."/>
            <person name="Kazmierczak K.M."/>
            <person name="Andrzejewski T.M."/>
            <person name="Davidsen T.M."/>
            <person name="Wayne K.J."/>
            <person name="Tettelin H."/>
            <person name="Glass J.I."/>
            <person name="Rusch D."/>
            <person name="Podicherti R."/>
            <person name="Tsui H.-C.T."/>
            <person name="Winkler M.E."/>
        </authorList>
    </citation>
    <scope>NUCLEOTIDE SEQUENCE</scope>
</reference>
<organism evidence="1">
    <name type="scientific">marine metagenome</name>
    <dbReference type="NCBI Taxonomy" id="408172"/>
    <lineage>
        <taxon>unclassified sequences</taxon>
        <taxon>metagenomes</taxon>
        <taxon>ecological metagenomes</taxon>
    </lineage>
</organism>